<dbReference type="GO" id="GO:0008289">
    <property type="term" value="F:lipid binding"/>
    <property type="evidence" value="ECO:0007669"/>
    <property type="project" value="InterPro"/>
</dbReference>
<reference evidence="8 9" key="1">
    <citation type="submission" date="2023-11" db="EMBL/GenBank/DDBJ databases">
        <authorList>
            <person name="Okamura Y."/>
        </authorList>
    </citation>
    <scope>NUCLEOTIDE SEQUENCE [LARGE SCALE GENOMIC DNA]</scope>
</reference>
<dbReference type="GO" id="GO:0005783">
    <property type="term" value="C:endoplasmic reticulum"/>
    <property type="evidence" value="ECO:0007669"/>
    <property type="project" value="UniProtKB-SubCell"/>
</dbReference>
<evidence type="ECO:0000313" key="8">
    <source>
        <dbReference type="EMBL" id="CAK1550298.1"/>
    </source>
</evidence>
<dbReference type="GO" id="GO:0042157">
    <property type="term" value="P:lipoprotein metabolic process"/>
    <property type="evidence" value="ECO:0007669"/>
    <property type="project" value="TreeGrafter"/>
</dbReference>
<accession>A0AAV1JNM7</accession>
<dbReference type="GO" id="GO:0005548">
    <property type="term" value="F:phospholipid transporter activity"/>
    <property type="evidence" value="ECO:0007669"/>
    <property type="project" value="InterPro"/>
</dbReference>
<dbReference type="PANTHER" id="PTHR13024">
    <property type="entry name" value="MICROSOMAL TRIGLYCERIDE TRANSFER PROTEIN, LARGE SUBUNIT"/>
    <property type="match status" value="1"/>
</dbReference>
<dbReference type="Proteomes" id="UP001497472">
    <property type="component" value="Unassembled WGS sequence"/>
</dbReference>
<dbReference type="PANTHER" id="PTHR13024:SF0">
    <property type="entry name" value="MICROSOMAL TRIACYLGLYCEROL TRANSFER PROTEIN"/>
    <property type="match status" value="1"/>
</dbReference>
<proteinExistence type="predicted"/>
<evidence type="ECO:0000256" key="1">
    <source>
        <dbReference type="ARBA" id="ARBA00004240"/>
    </source>
</evidence>
<dbReference type="EMBL" id="CAVLEF010000081">
    <property type="protein sequence ID" value="CAK1550298.1"/>
    <property type="molecule type" value="Genomic_DNA"/>
</dbReference>
<evidence type="ECO:0000256" key="2">
    <source>
        <dbReference type="ARBA" id="ARBA00022448"/>
    </source>
</evidence>
<evidence type="ECO:0000256" key="5">
    <source>
        <dbReference type="PROSITE-ProRule" id="PRU00557"/>
    </source>
</evidence>
<dbReference type="InterPro" id="IPR039988">
    <property type="entry name" value="MTTP"/>
</dbReference>
<dbReference type="Gene3D" id="1.25.10.20">
    <property type="entry name" value="Vitellinogen, superhelical"/>
    <property type="match status" value="1"/>
</dbReference>
<gene>
    <name evidence="8" type="ORF">LNINA_LOCUS9532</name>
</gene>
<dbReference type="InterPro" id="IPR011030">
    <property type="entry name" value="Lipovitellin_superhlx_dom"/>
</dbReference>
<comment type="subcellular location">
    <subcellularLocation>
        <location evidence="1">Endoplasmic reticulum</location>
    </subcellularLocation>
</comment>
<dbReference type="InterPro" id="IPR015819">
    <property type="entry name" value="Lipid_transp_b-sht_shell"/>
</dbReference>
<dbReference type="PROSITE" id="PS51211">
    <property type="entry name" value="VITELLOGENIN"/>
    <property type="match status" value="1"/>
</dbReference>
<feature type="signal peptide" evidence="6">
    <location>
        <begin position="1"/>
        <end position="22"/>
    </location>
</feature>
<dbReference type="SUPFAM" id="SSF56968">
    <property type="entry name" value="Lipovitellin-phosvitin complex, beta-sheet shell regions"/>
    <property type="match status" value="1"/>
</dbReference>
<feature type="chain" id="PRO_5043348269" description="Vitellogenin domain-containing protein" evidence="6">
    <location>
        <begin position="23"/>
        <end position="886"/>
    </location>
</feature>
<evidence type="ECO:0000313" key="9">
    <source>
        <dbReference type="Proteomes" id="UP001497472"/>
    </source>
</evidence>
<keyword evidence="9" id="KW-1185">Reference proteome</keyword>
<dbReference type="InterPro" id="IPR045811">
    <property type="entry name" value="MTP_lip-bd"/>
</dbReference>
<dbReference type="AlphaFoldDB" id="A0AAV1JNM7"/>
<dbReference type="InterPro" id="IPR015816">
    <property type="entry name" value="Vitellinogen_b-sht_N"/>
</dbReference>
<evidence type="ECO:0000256" key="4">
    <source>
        <dbReference type="ARBA" id="ARBA00022824"/>
    </source>
</evidence>
<feature type="domain" description="Vitellogenin" evidence="7">
    <location>
        <begin position="20"/>
        <end position="576"/>
    </location>
</feature>
<keyword evidence="4" id="KW-0256">Endoplasmic reticulum</keyword>
<keyword evidence="3 6" id="KW-0732">Signal</keyword>
<dbReference type="Pfam" id="PF01347">
    <property type="entry name" value="Vitellogenin_N"/>
    <property type="match status" value="1"/>
</dbReference>
<comment type="caution">
    <text evidence="5">Lacks conserved residue(s) required for the propagation of feature annotation.</text>
</comment>
<dbReference type="InterPro" id="IPR001747">
    <property type="entry name" value="Vitellogenin_N"/>
</dbReference>
<comment type="caution">
    <text evidence="8">The sequence shown here is derived from an EMBL/GenBank/DDBJ whole genome shotgun (WGS) entry which is preliminary data.</text>
</comment>
<evidence type="ECO:0000256" key="6">
    <source>
        <dbReference type="SAM" id="SignalP"/>
    </source>
</evidence>
<dbReference type="GO" id="GO:0005794">
    <property type="term" value="C:Golgi apparatus"/>
    <property type="evidence" value="ECO:0007669"/>
    <property type="project" value="TreeGrafter"/>
</dbReference>
<evidence type="ECO:0000259" key="7">
    <source>
        <dbReference type="PROSITE" id="PS51211"/>
    </source>
</evidence>
<dbReference type="GO" id="GO:0016323">
    <property type="term" value="C:basolateral plasma membrane"/>
    <property type="evidence" value="ECO:0007669"/>
    <property type="project" value="TreeGrafter"/>
</dbReference>
<protein>
    <recommendedName>
        <fullName evidence="7">Vitellogenin domain-containing protein</fullName>
    </recommendedName>
</protein>
<evidence type="ECO:0000256" key="3">
    <source>
        <dbReference type="ARBA" id="ARBA00022729"/>
    </source>
</evidence>
<keyword evidence="2" id="KW-0813">Transport</keyword>
<name>A0AAV1JNM7_9NEOP</name>
<organism evidence="8 9">
    <name type="scientific">Leptosia nina</name>
    <dbReference type="NCBI Taxonomy" id="320188"/>
    <lineage>
        <taxon>Eukaryota</taxon>
        <taxon>Metazoa</taxon>
        <taxon>Ecdysozoa</taxon>
        <taxon>Arthropoda</taxon>
        <taxon>Hexapoda</taxon>
        <taxon>Insecta</taxon>
        <taxon>Pterygota</taxon>
        <taxon>Neoptera</taxon>
        <taxon>Endopterygota</taxon>
        <taxon>Lepidoptera</taxon>
        <taxon>Glossata</taxon>
        <taxon>Ditrysia</taxon>
        <taxon>Papilionoidea</taxon>
        <taxon>Pieridae</taxon>
        <taxon>Pierinae</taxon>
        <taxon>Leptosia</taxon>
    </lineage>
</organism>
<dbReference type="SMART" id="SM00638">
    <property type="entry name" value="LPD_N"/>
    <property type="match status" value="1"/>
</dbReference>
<dbReference type="Gene3D" id="2.30.230.10">
    <property type="entry name" value="Lipovitellin, beta-sheet shell regions, chain A"/>
    <property type="match status" value="1"/>
</dbReference>
<sequence length="886" mass="96806">MRKLEVTLLLAILSSVFVAVCGFVSKSYDLETTIMVNDLIRRDKEAAYKIRAKLTIEPVWQGSGDEHLIQFKLESPQLLSRGKQVNADFLPHASIWDSNPVSIFYAHWKEGLISQCYLDLNELPDVVNYKRSIISLFQLQMMDGESVETDVSGTCNVTYETLSENILRKIKSNCDGEWGETRRVTRYEFETTNGPKYLARVFSEEVHEASLAGKSGLKARAWLRLEHVTTKVAKEHAIPHHKVLEEALSELTGHLEAAPLYAPVTETYWSTSQVKGENVDLEALMKDGEAVWGSGDVGAGGQVGEARAALNILDKLCVASPSRLGKLLRKLDSERLSPLVAALALCAAPRPHSAVTDLLLLHSEPPHASHPLHNLALDYLAALALAQQPHESVVEDVLKLATWPTQQTEDENSALVESALACVAACARRLRENGQDLVFINLQLKLEKALPQCKTERCRVAHLRALANLVAPTTITTLLSWAERGSSTEALTALDALESMPGSALLHPSLLNRLECIVASGRPLPVRAASLDLLLRRTADAPFGLLRLLHTLLDQGDPELLRVVWQRMESLQNHESVRTLIATLPPTLRMRALFSPGTSNVLTRKLGGLPNAPASAHIDSVQVAQGGALRRGLVRLYTQVADDIDDTLTVEVTASGLASLAGGNTEEGEEEEVGASLALSVASVRLPPVHLFRGQTELLARVWAGTASEPTRVVRALRPLPAVIRTLRLLDGSALYARNAALLSIALDAHAQVSLWSRSARAGLEARCGLAARGEMVISSAWGSLSGSADLSLEPRLRIAADLDFYNGVSLCVRVRMPEHEHAQQVALNTSLGSPPILCVADEKQHGARPPTRSRLAHRTIWRVVLSLRRKTESRSIQRHQSPTTK</sequence>
<dbReference type="Pfam" id="PF19444">
    <property type="entry name" value="MTP_lip_bd"/>
    <property type="match status" value="1"/>
</dbReference>